<evidence type="ECO:0000259" key="1">
    <source>
        <dbReference type="SMART" id="SM00912"/>
    </source>
</evidence>
<dbReference type="InterPro" id="IPR008638">
    <property type="entry name" value="FhaB/CdiA-like_TPS"/>
</dbReference>
<organism evidence="2 3">
    <name type="scientific">Pedosphaera parvula (strain Ellin514)</name>
    <dbReference type="NCBI Taxonomy" id="320771"/>
    <lineage>
        <taxon>Bacteria</taxon>
        <taxon>Pseudomonadati</taxon>
        <taxon>Verrucomicrobiota</taxon>
        <taxon>Pedosphaerae</taxon>
        <taxon>Pedosphaerales</taxon>
        <taxon>Pedosphaeraceae</taxon>
        <taxon>Pedosphaera</taxon>
    </lineage>
</organism>
<dbReference type="NCBIfam" id="TIGR01901">
    <property type="entry name" value="adhes_NPXG"/>
    <property type="match status" value="1"/>
</dbReference>
<proteinExistence type="predicted"/>
<dbReference type="Gene3D" id="2.160.20.10">
    <property type="entry name" value="Single-stranded right-handed beta-helix, Pectin lyase-like"/>
    <property type="match status" value="1"/>
</dbReference>
<dbReference type="STRING" id="320771.Cflav_PD1065"/>
<dbReference type="InterPro" id="IPR050909">
    <property type="entry name" value="Bact_Autotransporter_VF"/>
</dbReference>
<comment type="caution">
    <text evidence="2">The sequence shown here is derived from an EMBL/GenBank/DDBJ whole genome shotgun (WGS) entry which is preliminary data.</text>
</comment>
<protein>
    <submittedName>
        <fullName evidence="2">Filamentous hemagglutinin family outer membrane protein</fullName>
    </submittedName>
</protein>
<accession>B9XNX6</accession>
<dbReference type="Proteomes" id="UP000003688">
    <property type="component" value="Unassembled WGS sequence"/>
</dbReference>
<keyword evidence="3" id="KW-1185">Reference proteome</keyword>
<dbReference type="PANTHER" id="PTHR12338:SF5">
    <property type="entry name" value="ANTIGEN 43-RELATED"/>
    <property type="match status" value="1"/>
</dbReference>
<reference evidence="2 3" key="1">
    <citation type="journal article" date="2011" name="J. Bacteriol.">
        <title>Genome sequence of 'Pedosphaera parvula' Ellin514, an aerobic Verrucomicrobial isolate from pasture soil.</title>
        <authorList>
            <person name="Kant R."/>
            <person name="van Passel M.W."/>
            <person name="Sangwan P."/>
            <person name="Palva A."/>
            <person name="Lucas S."/>
            <person name="Copeland A."/>
            <person name="Lapidus A."/>
            <person name="Glavina Del Rio T."/>
            <person name="Dalin E."/>
            <person name="Tice H."/>
            <person name="Bruce D."/>
            <person name="Goodwin L."/>
            <person name="Pitluck S."/>
            <person name="Chertkov O."/>
            <person name="Larimer F.W."/>
            <person name="Land M.L."/>
            <person name="Hauser L."/>
            <person name="Brettin T.S."/>
            <person name="Detter J.C."/>
            <person name="Han S."/>
            <person name="de Vos W.M."/>
            <person name="Janssen P.H."/>
            <person name="Smidt H."/>
        </authorList>
    </citation>
    <scope>NUCLEOTIDE SEQUENCE [LARGE SCALE GENOMIC DNA]</scope>
    <source>
        <strain evidence="2 3">Ellin514</strain>
    </source>
</reference>
<name>B9XNX6_PEDPL</name>
<dbReference type="SUPFAM" id="SSF51126">
    <property type="entry name" value="Pectin lyase-like"/>
    <property type="match status" value="1"/>
</dbReference>
<evidence type="ECO:0000313" key="3">
    <source>
        <dbReference type="Proteomes" id="UP000003688"/>
    </source>
</evidence>
<sequence>MFQESRRERRESLFWWACNFNHPYAIHKPATNVSEKNLIDLNRAISTQIMKKLTRYFSSKMGRRCRASRFVLGASLLLAHSVQRAAANPDGLTVRGGNASVSQNGSQLNITASSGAVLDWQHFNINSGETTRFQQPSSTSVVWNRILDQNPSQILGNLQANGLVVLMNQSGFYFGKYSVVNVGGLIVTTSPVAPTPSGMGGMWQYNGTPPVASIINYGQIQTASGGSLFMVAEKIENHGILSAPDGTLGLYAGKNVLISERPDGRGLSVHVELPEGSVDNTGKLVADAGTIALSAKVVNQNGLIQANSVRERNGVVELVASEAVNLGEQSVVSAAGDATGSSAGGQITIKAGQSFTDKSGSQINVSGGAEGGAGGTVEVSAAKMSAIKSQIIGQAKTGESGGKLLIDPDYITLSNDGGDSAGTGTVNAGNPPGTLNLNVNNAFIGFSQITLQANRDINLATGTVWDLNASTGVSSAGSILSLQAGGDIIFGQSSSIKGGTGWSVQMVAGRDFSHGLAFDAKGNVTSGVISGVGGIYFSGPTDGTRPNGSGSLQTSTGSIQLFAGKEILIGSGFVRSIGGGSVLLDALSGNVDAGTAGDPNGISAFDWLRNGNYKNLDLSKVGGIATTAGGDVNITAGGDIVSLLPYTGTYSTKKVSNVNLTAGGKILGRFQVMNGTGTINAGTDFGSGSLPATLSLAKGSWNVTAGHDVILNEVLNPKGVFSKDCLNPFQFDYALDSKVTLNGRNSVQLMGNKPAVTSDNSDRLPIYAPSLEITAGAGGVHLGNDVILFPSPKGSLKITTTDGGSLHGGGVLSLSDVAQLQANALNYARLIMSDSGSSDYNTFASGHAAIPLHKAGGDVPVQLYISGGIKNLYLQSPGQAIMNVGGNAQSFSFSGQNLSANDLTRLSITGDFLTRGRTTTVSLGDVPNALVFDPTQTMMDVLGAGLSYNPFTHQLTFNGVMTEDQRNFLLHPYVQALDYLGNRDFDNQGNPILVPVVYTRDTAAINRLYQLTQDVPPLQAYTGLQVGGPGRFIISARNMDLGTTQGIRSVGPQNNPNLARISLRGADIGIQLVGDLNMTSSQIASYNGGNINVTAGGKLNVGSQQAFGSDETPEGIYTGHGGNVTINAIGDIEVNGSRIATYDGGNVRVTSQTGSVDAGNGAAGVFYVVTSEINPLTGQFENHSEEFFASGIVTLTGESSHSIVGNIYVSAAKDILANSGGILQIPFHASSAGNAIVECVAGRDIRANLSGIIGNNVKLTAGGDILGLIVASQNISIDAKQSVDVTAVGAGNIKVSGGDSVTGTIVGGGDVSVSGALISAAVSSVNGSTSTTGDASQAKIGSFNGVAAPVAQKMTDDAEKMVADKKDSLVLNDEETKKRTGNRGPLLAKATGRVTVILPNGQ</sequence>
<feature type="domain" description="Filamentous haemagglutinin FhaB/tRNA nuclease CdiA-like TPS" evidence="1">
    <location>
        <begin position="85"/>
        <end position="196"/>
    </location>
</feature>
<dbReference type="InterPro" id="IPR012334">
    <property type="entry name" value="Pectin_lyas_fold"/>
</dbReference>
<dbReference type="PANTHER" id="PTHR12338">
    <property type="entry name" value="AUTOTRANSPORTER"/>
    <property type="match status" value="1"/>
</dbReference>
<evidence type="ECO:0000313" key="2">
    <source>
        <dbReference type="EMBL" id="EEF58442.1"/>
    </source>
</evidence>
<dbReference type="Pfam" id="PF05860">
    <property type="entry name" value="TPS"/>
    <property type="match status" value="1"/>
</dbReference>
<dbReference type="InterPro" id="IPR011050">
    <property type="entry name" value="Pectin_lyase_fold/virulence"/>
</dbReference>
<dbReference type="SMART" id="SM00912">
    <property type="entry name" value="Haemagg_act"/>
    <property type="match status" value="1"/>
</dbReference>
<dbReference type="EMBL" id="ABOX02000043">
    <property type="protein sequence ID" value="EEF58442.1"/>
    <property type="molecule type" value="Genomic_DNA"/>
</dbReference>
<gene>
    <name evidence="2" type="ORF">Cflav_PD1065</name>
</gene>